<evidence type="ECO:0000313" key="1">
    <source>
        <dbReference type="EMBL" id="MCW7754821.1"/>
    </source>
</evidence>
<reference evidence="1 2" key="1">
    <citation type="submission" date="2022-11" db="EMBL/GenBank/DDBJ databases">
        <title>Desulfobotulus tamanensis H1 sp. nov. - anaerobic, alkaliphilic, sulphate reducing bacterium isolated from terrestrial mud volcano.</title>
        <authorList>
            <person name="Frolova A."/>
            <person name="Merkel A.Y."/>
            <person name="Slobodkin A.I."/>
        </authorList>
    </citation>
    <scope>NUCLEOTIDE SEQUENCE [LARGE SCALE GENOMIC DNA]</scope>
    <source>
        <strain evidence="1 2">H1</strain>
    </source>
</reference>
<dbReference type="RefSeq" id="WP_265425735.1">
    <property type="nucleotide sequence ID" value="NZ_JAPFPW010000016.1"/>
</dbReference>
<comment type="caution">
    <text evidence="1">The sequence shown here is derived from an EMBL/GenBank/DDBJ whole genome shotgun (WGS) entry which is preliminary data.</text>
</comment>
<gene>
    <name evidence="1" type="ORF">OOT00_12590</name>
</gene>
<name>A0ABT3NBH8_9BACT</name>
<organism evidence="1 2">
    <name type="scientific">Desulfobotulus pelophilus</name>
    <dbReference type="NCBI Taxonomy" id="2823377"/>
    <lineage>
        <taxon>Bacteria</taxon>
        <taxon>Pseudomonadati</taxon>
        <taxon>Thermodesulfobacteriota</taxon>
        <taxon>Desulfobacteria</taxon>
        <taxon>Desulfobacterales</taxon>
        <taxon>Desulfobacteraceae</taxon>
        <taxon>Desulfobotulus</taxon>
    </lineage>
</organism>
<evidence type="ECO:0000313" key="2">
    <source>
        <dbReference type="Proteomes" id="UP001209681"/>
    </source>
</evidence>
<dbReference type="EMBL" id="JAPFPW010000016">
    <property type="protein sequence ID" value="MCW7754821.1"/>
    <property type="molecule type" value="Genomic_DNA"/>
</dbReference>
<dbReference type="Proteomes" id="UP001209681">
    <property type="component" value="Unassembled WGS sequence"/>
</dbReference>
<sequence length="135" mass="15110">MVMSSIDRFVAGWTADVAGIRPVFEAFLRFLREQEGVELDFNERPGVSFSLRAKHENQKNRRLFAMVDIIDDDPENRWLSVCFYGDMVTDPDEVGDLVPGGLLGEDGYCFDLEEAEAAPYLRARLAEACAEAAKG</sequence>
<protein>
    <submittedName>
        <fullName evidence="1">Uncharacterized protein</fullName>
    </submittedName>
</protein>
<keyword evidence="2" id="KW-1185">Reference proteome</keyword>
<accession>A0ABT3NBH8</accession>
<proteinExistence type="predicted"/>